<sequence>MAAPPKPYRYFYSYQPLPNQRSFRLLRFRNFLESHCCKLDTFDIEDCPPFSALSYTWGAPLNTPRSVEDYGPDTSKVLPIKTDAGLKSVKVLKNLYDALHQLAGSSDKPEWIWVDAICINQEDVKERETQVTLMGDVYSSCTEVIV</sequence>
<protein>
    <submittedName>
        <fullName evidence="2">Heterokaryon incompatibility protein-domain-containing protein</fullName>
    </submittedName>
</protein>
<feature type="domain" description="Heterokaryon incompatibility" evidence="1">
    <location>
        <begin position="50"/>
        <end position="146"/>
    </location>
</feature>
<proteinExistence type="predicted"/>
<dbReference type="InterPro" id="IPR010730">
    <property type="entry name" value="HET"/>
</dbReference>
<dbReference type="Pfam" id="PF06985">
    <property type="entry name" value="HET"/>
    <property type="match status" value="1"/>
</dbReference>
<evidence type="ECO:0000313" key="3">
    <source>
        <dbReference type="Proteomes" id="UP000824998"/>
    </source>
</evidence>
<evidence type="ECO:0000259" key="1">
    <source>
        <dbReference type="Pfam" id="PF06985"/>
    </source>
</evidence>
<feature type="non-terminal residue" evidence="2">
    <location>
        <position position="146"/>
    </location>
</feature>
<accession>A0A9P7YG06</accession>
<dbReference type="EMBL" id="MU251510">
    <property type="protein sequence ID" value="KAG9233213.1"/>
    <property type="molecule type" value="Genomic_DNA"/>
</dbReference>
<organism evidence="2 3">
    <name type="scientific">Amylocarpus encephaloides</name>
    <dbReference type="NCBI Taxonomy" id="45428"/>
    <lineage>
        <taxon>Eukaryota</taxon>
        <taxon>Fungi</taxon>
        <taxon>Dikarya</taxon>
        <taxon>Ascomycota</taxon>
        <taxon>Pezizomycotina</taxon>
        <taxon>Leotiomycetes</taxon>
        <taxon>Helotiales</taxon>
        <taxon>Helotiales incertae sedis</taxon>
        <taxon>Amylocarpus</taxon>
    </lineage>
</organism>
<dbReference type="AlphaFoldDB" id="A0A9P7YG06"/>
<reference evidence="2" key="1">
    <citation type="journal article" date="2021" name="IMA Fungus">
        <title>Genomic characterization of three marine fungi, including Emericellopsis atlantica sp. nov. with signatures of a generalist lifestyle and marine biomass degradation.</title>
        <authorList>
            <person name="Hagestad O.C."/>
            <person name="Hou L."/>
            <person name="Andersen J.H."/>
            <person name="Hansen E.H."/>
            <person name="Altermark B."/>
            <person name="Li C."/>
            <person name="Kuhnert E."/>
            <person name="Cox R.J."/>
            <person name="Crous P.W."/>
            <person name="Spatafora J.W."/>
            <person name="Lail K."/>
            <person name="Amirebrahimi M."/>
            <person name="Lipzen A."/>
            <person name="Pangilinan J."/>
            <person name="Andreopoulos W."/>
            <person name="Hayes R.D."/>
            <person name="Ng V."/>
            <person name="Grigoriev I.V."/>
            <person name="Jackson S.A."/>
            <person name="Sutton T.D.S."/>
            <person name="Dobson A.D.W."/>
            <person name="Rama T."/>
        </authorList>
    </citation>
    <scope>NUCLEOTIDE SEQUENCE</scope>
    <source>
        <strain evidence="2">TRa018bII</strain>
    </source>
</reference>
<keyword evidence="3" id="KW-1185">Reference proteome</keyword>
<dbReference type="PANTHER" id="PTHR24148">
    <property type="entry name" value="ANKYRIN REPEAT DOMAIN-CONTAINING PROTEIN 39 HOMOLOG-RELATED"/>
    <property type="match status" value="1"/>
</dbReference>
<dbReference type="Proteomes" id="UP000824998">
    <property type="component" value="Unassembled WGS sequence"/>
</dbReference>
<dbReference type="InterPro" id="IPR052895">
    <property type="entry name" value="HetReg/Transcr_Mod"/>
</dbReference>
<evidence type="ECO:0000313" key="2">
    <source>
        <dbReference type="EMBL" id="KAG9233213.1"/>
    </source>
</evidence>
<dbReference type="OrthoDB" id="5386682at2759"/>
<dbReference type="PANTHER" id="PTHR24148:SF64">
    <property type="entry name" value="HETEROKARYON INCOMPATIBILITY DOMAIN-CONTAINING PROTEIN"/>
    <property type="match status" value="1"/>
</dbReference>
<name>A0A9P7YG06_9HELO</name>
<gene>
    <name evidence="2" type="ORF">BJ875DRAFT_379091</name>
</gene>
<comment type="caution">
    <text evidence="2">The sequence shown here is derived from an EMBL/GenBank/DDBJ whole genome shotgun (WGS) entry which is preliminary data.</text>
</comment>